<keyword evidence="3" id="KW-0256">Endoplasmic reticulum</keyword>
<comment type="subcellular location">
    <subcellularLocation>
        <location evidence="1">Endoplasmic reticulum membrane</location>
        <topology evidence="1">Multi-pass membrane protein</topology>
    </subcellularLocation>
</comment>
<keyword evidence="9" id="KW-1185">Reference proteome</keyword>
<name>A0A1R2BVG3_9CILI</name>
<feature type="transmembrane region" description="Helical" evidence="7">
    <location>
        <begin position="152"/>
        <end position="174"/>
    </location>
</feature>
<dbReference type="GO" id="GO:0140042">
    <property type="term" value="P:lipid droplet formation"/>
    <property type="evidence" value="ECO:0007669"/>
    <property type="project" value="UniProtKB-ARBA"/>
</dbReference>
<comment type="caution">
    <text evidence="8">The sequence shown here is derived from an EMBL/GenBank/DDBJ whole genome shotgun (WGS) entry which is preliminary data.</text>
</comment>
<dbReference type="EMBL" id="MPUH01000407">
    <property type="protein sequence ID" value="OMJ80803.1"/>
    <property type="molecule type" value="Genomic_DNA"/>
</dbReference>
<evidence type="ECO:0000256" key="4">
    <source>
        <dbReference type="ARBA" id="ARBA00022989"/>
    </source>
</evidence>
<keyword evidence="2 7" id="KW-0812">Transmembrane</keyword>
<evidence type="ECO:0000256" key="1">
    <source>
        <dbReference type="ARBA" id="ARBA00004477"/>
    </source>
</evidence>
<evidence type="ECO:0000256" key="6">
    <source>
        <dbReference type="ARBA" id="ARBA00023136"/>
    </source>
</evidence>
<keyword evidence="5" id="KW-0443">Lipid metabolism</keyword>
<proteinExistence type="predicted"/>
<sequence>MPEVFQSSPVDFYAEKGYKEGSIIIGEMIKLEEEKYSVIVTITLMENELNTHIPGISVEILDNTKTLGKGYKSIRKHENFGSKTRKYIWDIPVIFGFSEDVQIVKINIPISVNTNSEELKIRVSPEELQFEQISVDFQAKLTGLRYILHEHFIITCAIGIIWIVIIEIGITYFLKSKIKS</sequence>
<dbReference type="Proteomes" id="UP000187209">
    <property type="component" value="Unassembled WGS sequence"/>
</dbReference>
<organism evidence="8 9">
    <name type="scientific">Stentor coeruleus</name>
    <dbReference type="NCBI Taxonomy" id="5963"/>
    <lineage>
        <taxon>Eukaryota</taxon>
        <taxon>Sar</taxon>
        <taxon>Alveolata</taxon>
        <taxon>Ciliophora</taxon>
        <taxon>Postciliodesmatophora</taxon>
        <taxon>Heterotrichea</taxon>
        <taxon>Heterotrichida</taxon>
        <taxon>Stentoridae</taxon>
        <taxon>Stentor</taxon>
    </lineage>
</organism>
<gene>
    <name evidence="8" type="ORF">SteCoe_18857</name>
</gene>
<evidence type="ECO:0000256" key="3">
    <source>
        <dbReference type="ARBA" id="ARBA00022824"/>
    </source>
</evidence>
<dbReference type="GO" id="GO:0005789">
    <property type="term" value="C:endoplasmic reticulum membrane"/>
    <property type="evidence" value="ECO:0007669"/>
    <property type="project" value="UniProtKB-SubCell"/>
</dbReference>
<evidence type="ECO:0000256" key="5">
    <source>
        <dbReference type="ARBA" id="ARBA00023098"/>
    </source>
</evidence>
<dbReference type="Pfam" id="PF06775">
    <property type="entry name" value="Seipin"/>
    <property type="match status" value="1"/>
</dbReference>
<evidence type="ECO:0000256" key="2">
    <source>
        <dbReference type="ARBA" id="ARBA00022692"/>
    </source>
</evidence>
<evidence type="ECO:0000313" key="9">
    <source>
        <dbReference type="Proteomes" id="UP000187209"/>
    </source>
</evidence>
<dbReference type="InterPro" id="IPR009617">
    <property type="entry name" value="Seipin"/>
</dbReference>
<reference evidence="8 9" key="1">
    <citation type="submission" date="2016-11" db="EMBL/GenBank/DDBJ databases">
        <title>The macronuclear genome of Stentor coeruleus: a giant cell with tiny introns.</title>
        <authorList>
            <person name="Slabodnick M."/>
            <person name="Ruby J.G."/>
            <person name="Reiff S.B."/>
            <person name="Swart E.C."/>
            <person name="Gosai S."/>
            <person name="Prabakaran S."/>
            <person name="Witkowska E."/>
            <person name="Larue G.E."/>
            <person name="Fisher S."/>
            <person name="Freeman R.M."/>
            <person name="Gunawardena J."/>
            <person name="Chu W."/>
            <person name="Stover N.A."/>
            <person name="Gregory B.D."/>
            <person name="Nowacki M."/>
            <person name="Derisi J."/>
            <person name="Roy S.W."/>
            <person name="Marshall W.F."/>
            <person name="Sood P."/>
        </authorList>
    </citation>
    <scope>NUCLEOTIDE SEQUENCE [LARGE SCALE GENOMIC DNA]</scope>
    <source>
        <strain evidence="8">WM001</strain>
    </source>
</reference>
<evidence type="ECO:0000313" key="8">
    <source>
        <dbReference type="EMBL" id="OMJ80803.1"/>
    </source>
</evidence>
<dbReference type="AlphaFoldDB" id="A0A1R2BVG3"/>
<dbReference type="GO" id="GO:0006629">
    <property type="term" value="P:lipid metabolic process"/>
    <property type="evidence" value="ECO:0007669"/>
    <property type="project" value="UniProtKB-KW"/>
</dbReference>
<evidence type="ECO:0000256" key="7">
    <source>
        <dbReference type="SAM" id="Phobius"/>
    </source>
</evidence>
<accession>A0A1R2BVG3</accession>
<keyword evidence="4 7" id="KW-1133">Transmembrane helix</keyword>
<keyword evidence="6 7" id="KW-0472">Membrane</keyword>
<protein>
    <submittedName>
        <fullName evidence="8">Uncharacterized protein</fullName>
    </submittedName>
</protein>